<feature type="domain" description="SH3b" evidence="2">
    <location>
        <begin position="70"/>
        <end position="136"/>
    </location>
</feature>
<dbReference type="InterPro" id="IPR003646">
    <property type="entry name" value="SH3-like_bac-type"/>
</dbReference>
<feature type="compositionally biased region" description="Polar residues" evidence="1">
    <location>
        <begin position="51"/>
        <end position="60"/>
    </location>
</feature>
<keyword evidence="4" id="KW-1185">Reference proteome</keyword>
<sequence length="279" mass="31896">MIPKQRLTTINRPWVYSVILFFILTFVMSGCSSSETVKEESTEASPVEVVETTNSAQAGDSSAGEEKIISKPAVIVAGVVNLRTQPEKESPALGQLVIGDPLTVQASVQNEAGETWYRVTHASQEAFVRSDLINLLEELSTIKWSNEQFIAFAKEADKRIHIIEYRDFPDYLRDAKMVPKKFRTRESVEQHMGHHWKDSIVQAYWQDVQQNPDGSGYGRGGVISILDVPNNELKVKHLNDQEVQITWEYYWYDTERETMERRLLLTDKGWRVTGVVQFQ</sequence>
<feature type="region of interest" description="Disordered" evidence="1">
    <location>
        <begin position="37"/>
        <end position="63"/>
    </location>
</feature>
<dbReference type="EMBL" id="WBXO01000004">
    <property type="protein sequence ID" value="KAB2952909.1"/>
    <property type="molecule type" value="Genomic_DNA"/>
</dbReference>
<reference evidence="3 4" key="1">
    <citation type="submission" date="2019-10" db="EMBL/GenBank/DDBJ databases">
        <title>Whole-genome sequence of the extremophile Heliorestis acidaminivorans DSM 24790.</title>
        <authorList>
            <person name="Kyndt J.A."/>
            <person name="Meyer T.E."/>
        </authorList>
    </citation>
    <scope>NUCLEOTIDE SEQUENCE [LARGE SCALE GENOMIC DNA]</scope>
    <source>
        <strain evidence="3 4">DSM 24790</strain>
    </source>
</reference>
<accession>A0A6I0ERC3</accession>
<organism evidence="3 4">
    <name type="scientific">Heliorestis acidaminivorans</name>
    <dbReference type="NCBI Taxonomy" id="553427"/>
    <lineage>
        <taxon>Bacteria</taxon>
        <taxon>Bacillati</taxon>
        <taxon>Bacillota</taxon>
        <taxon>Clostridia</taxon>
        <taxon>Eubacteriales</taxon>
        <taxon>Heliobacteriaceae</taxon>
        <taxon>Heliorestis</taxon>
    </lineage>
</organism>
<protein>
    <submittedName>
        <fullName evidence="3">SH3 domain-containing protein</fullName>
    </submittedName>
</protein>
<dbReference type="Pfam" id="PF08239">
    <property type="entry name" value="SH3_3"/>
    <property type="match status" value="1"/>
</dbReference>
<evidence type="ECO:0000313" key="3">
    <source>
        <dbReference type="EMBL" id="KAB2952909.1"/>
    </source>
</evidence>
<dbReference type="PROSITE" id="PS51257">
    <property type="entry name" value="PROKAR_LIPOPROTEIN"/>
    <property type="match status" value="1"/>
</dbReference>
<dbReference type="Gene3D" id="2.30.30.40">
    <property type="entry name" value="SH3 Domains"/>
    <property type="match status" value="1"/>
</dbReference>
<evidence type="ECO:0000259" key="2">
    <source>
        <dbReference type="SMART" id="SM00287"/>
    </source>
</evidence>
<evidence type="ECO:0000256" key="1">
    <source>
        <dbReference type="SAM" id="MobiDB-lite"/>
    </source>
</evidence>
<comment type="caution">
    <text evidence="3">The sequence shown here is derived from an EMBL/GenBank/DDBJ whole genome shotgun (WGS) entry which is preliminary data.</text>
</comment>
<dbReference type="Proteomes" id="UP000468766">
    <property type="component" value="Unassembled WGS sequence"/>
</dbReference>
<evidence type="ECO:0000313" key="4">
    <source>
        <dbReference type="Proteomes" id="UP000468766"/>
    </source>
</evidence>
<name>A0A6I0ERC3_9FIRM</name>
<gene>
    <name evidence="3" type="ORF">F9B85_06450</name>
</gene>
<dbReference type="SMART" id="SM00287">
    <property type="entry name" value="SH3b"/>
    <property type="match status" value="1"/>
</dbReference>
<dbReference type="AlphaFoldDB" id="A0A6I0ERC3"/>
<proteinExistence type="predicted"/>
<dbReference type="RefSeq" id="WP_151619568.1">
    <property type="nucleotide sequence ID" value="NZ_WBXO01000004.1"/>
</dbReference>